<dbReference type="PROSITE" id="PS50067">
    <property type="entry name" value="KINESIN_MOTOR_2"/>
    <property type="match status" value="1"/>
</dbReference>
<accession>A0AAN7ZI05</accession>
<dbReference type="Proteomes" id="UP001329430">
    <property type="component" value="Chromosome 2"/>
</dbReference>
<dbReference type="InterPro" id="IPR027417">
    <property type="entry name" value="P-loop_NTPase"/>
</dbReference>
<dbReference type="InterPro" id="IPR001752">
    <property type="entry name" value="Kinesin_motor_dom"/>
</dbReference>
<feature type="region of interest" description="Disordered" evidence="4">
    <location>
        <begin position="688"/>
        <end position="709"/>
    </location>
</feature>
<feature type="compositionally biased region" description="Polar residues" evidence="4">
    <location>
        <begin position="1060"/>
        <end position="1070"/>
    </location>
</feature>
<protein>
    <recommendedName>
        <fullName evidence="5">Kinesin motor domain-containing protein</fullName>
    </recommendedName>
</protein>
<dbReference type="GO" id="GO:0007018">
    <property type="term" value="P:microtubule-based movement"/>
    <property type="evidence" value="ECO:0007669"/>
    <property type="project" value="InterPro"/>
</dbReference>
<dbReference type="SUPFAM" id="SSF52540">
    <property type="entry name" value="P-loop containing nucleoside triphosphate hydrolases"/>
    <property type="match status" value="1"/>
</dbReference>
<reference evidence="6 7" key="1">
    <citation type="journal article" date="2024" name="Insects">
        <title>An Improved Chromosome-Level Genome Assembly of the Firefly Pyrocoelia pectoralis.</title>
        <authorList>
            <person name="Fu X."/>
            <person name="Meyer-Rochow V.B."/>
            <person name="Ballantyne L."/>
            <person name="Zhu X."/>
        </authorList>
    </citation>
    <scope>NUCLEOTIDE SEQUENCE [LARGE SCALE GENOMIC DNA]</scope>
    <source>
        <strain evidence="6">XCY_ONT2</strain>
    </source>
</reference>
<dbReference type="InterPro" id="IPR036961">
    <property type="entry name" value="Kinesin_motor_dom_sf"/>
</dbReference>
<feature type="compositionally biased region" description="Basic and acidic residues" evidence="4">
    <location>
        <begin position="521"/>
        <end position="548"/>
    </location>
</feature>
<dbReference type="EMBL" id="JAVRBK010000002">
    <property type="protein sequence ID" value="KAK5647645.1"/>
    <property type="molecule type" value="Genomic_DNA"/>
</dbReference>
<evidence type="ECO:0000256" key="3">
    <source>
        <dbReference type="PROSITE-ProRule" id="PRU00283"/>
    </source>
</evidence>
<evidence type="ECO:0000313" key="6">
    <source>
        <dbReference type="EMBL" id="KAK5647645.1"/>
    </source>
</evidence>
<dbReference type="PANTHER" id="PTHR47117:SF6">
    <property type="entry name" value="KINESIN-LIKE PROTEIN KIF16B"/>
    <property type="match status" value="1"/>
</dbReference>
<dbReference type="GO" id="GO:0005524">
    <property type="term" value="F:ATP binding"/>
    <property type="evidence" value="ECO:0007669"/>
    <property type="project" value="UniProtKB-UniRule"/>
</dbReference>
<name>A0AAN7ZI05_9COLE</name>
<sequence length="1116" mass="125504">MTNLKVIVRIRPLSHRETNSHSTSVVDIINENTLALTNIKVPEQNAGDSRERIRRFTFDYCFNDNILQDQVFTVLEKEVKNAMKSRYHSCILAYGQSSSGKTHTMMGNLEEPGLIPRFCQNLFIYLEEFSLKSCDRLQCAVSYLEIYNEKVHDLLVSNEGIHNFKSSNLRIREHPKKGPYVQGLTKRTAYSPESILAWLQIGNANRRVSATLTNPNSSRSHSVFTLTYGEGVQLHLVDLAGSERAGNNYQNVCTLKEGATINKSLVAFGNVISTLADHSLKAQKNPRKRFVPYRDSVLTWLLKDTLGGNSQTTMIATISPSNTSYNETINTLRFGQRAKKIISRPVVIDDPKERTIRELRTEIIKLREILAQIQDSKLFIHQPDLSNNLENVAENSVKTAIVVDNSLKSNVNVLSVTQQEEDVVTSISDISTYDKQPIYTTQETLLPVMNVTSAVQSEKRQLPKIRRTYSIEAEIMNAKTRRPYGSQEVISSTSKDKPKRLSQPSLLNKRVLEKQNSLVKKSTDNIPKKVEKGTVTEEKGPQKNELVKKSGVQPRSKIVAAVTSRLYGISKKKEAGTETEEIKSPSEEVPKELTICTNARMRLQELTQKALRAHKRKTVETQTDLYPVMRVKEMSTDVDDLKVALAEVKDAEVATVGIEMKDVSIECALETFKESKENNNAFVVTRSCGTQSSENSCEPQKPREPQSSTVSFTKYLQSAREPTVEIVNPANGGPIYTNTVNINVSHNYINRQRLSDIASDDSLDDSTQTHNVNLPTPDIISNHNSLEHGNVNTSPEPLHVNLLREKYASYETTSLESHSCQDFNSASPHVCVADCIIVTNSQNLYSVCVTPTYAPQIHKSPVRFKEQCHPFHESHHEIAYATIVETLPLCTPHWYEPKVLKAPERRRKHCKAIKTDVNTSKFSSTDNDRVLNALSKFMEEATDLIKNLSKAAINLQYEQSYDLQLTVNDISGLPTCSDNTTSYDFCAQTNVLEEASSQTIPNTCQDASANTETPFQLPVNEYEALVRNSCDKLEEYINKIERKGPPLCVTQSTEEPEDYSLNSHGTSSDYGSLPRHSIRRTTNCFPSDYLKQLTLLRQQIVVSTRDDLVGEPKVKQ</sequence>
<dbReference type="Gene3D" id="3.40.850.10">
    <property type="entry name" value="Kinesin motor domain"/>
    <property type="match status" value="1"/>
</dbReference>
<dbReference type="SMART" id="SM00129">
    <property type="entry name" value="KISc"/>
    <property type="match status" value="1"/>
</dbReference>
<keyword evidence="3" id="KW-0505">Motor protein</keyword>
<dbReference type="PRINTS" id="PR00380">
    <property type="entry name" value="KINESINHEAVY"/>
</dbReference>
<dbReference type="PANTHER" id="PTHR47117">
    <property type="entry name" value="STAR-RELATED LIPID TRANSFER PROTEIN 9"/>
    <property type="match status" value="1"/>
</dbReference>
<gene>
    <name evidence="6" type="ORF">RI129_002537</name>
</gene>
<dbReference type="AlphaFoldDB" id="A0AAN7ZI05"/>
<comment type="caution">
    <text evidence="6">The sequence shown here is derived from an EMBL/GenBank/DDBJ whole genome shotgun (WGS) entry which is preliminary data.</text>
</comment>
<feature type="compositionally biased region" description="Polar residues" evidence="4">
    <location>
        <begin position="688"/>
        <end position="698"/>
    </location>
</feature>
<feature type="region of interest" description="Disordered" evidence="4">
    <location>
        <begin position="1048"/>
        <end position="1073"/>
    </location>
</feature>
<comment type="similarity">
    <text evidence="3">Belongs to the TRAFAC class myosin-kinesin ATPase superfamily. Kinesin family.</text>
</comment>
<dbReference type="GO" id="GO:0003777">
    <property type="term" value="F:microtubule motor activity"/>
    <property type="evidence" value="ECO:0007669"/>
    <property type="project" value="InterPro"/>
</dbReference>
<feature type="domain" description="Kinesin motor" evidence="5">
    <location>
        <begin position="3"/>
        <end position="341"/>
    </location>
</feature>
<evidence type="ECO:0000256" key="1">
    <source>
        <dbReference type="ARBA" id="ARBA00022741"/>
    </source>
</evidence>
<evidence type="ECO:0000259" key="5">
    <source>
        <dbReference type="PROSITE" id="PS50067"/>
    </source>
</evidence>
<keyword evidence="1 3" id="KW-0547">Nucleotide-binding</keyword>
<dbReference type="GO" id="GO:0008017">
    <property type="term" value="F:microtubule binding"/>
    <property type="evidence" value="ECO:0007669"/>
    <property type="project" value="InterPro"/>
</dbReference>
<evidence type="ECO:0000256" key="2">
    <source>
        <dbReference type="ARBA" id="ARBA00022840"/>
    </source>
</evidence>
<feature type="binding site" evidence="3">
    <location>
        <begin position="95"/>
        <end position="102"/>
    </location>
    <ligand>
        <name>ATP</name>
        <dbReference type="ChEBI" id="CHEBI:30616"/>
    </ligand>
</feature>
<evidence type="ECO:0000313" key="7">
    <source>
        <dbReference type="Proteomes" id="UP001329430"/>
    </source>
</evidence>
<feature type="region of interest" description="Disordered" evidence="4">
    <location>
        <begin position="481"/>
        <end position="553"/>
    </location>
</feature>
<proteinExistence type="inferred from homology"/>
<evidence type="ECO:0000256" key="4">
    <source>
        <dbReference type="SAM" id="MobiDB-lite"/>
    </source>
</evidence>
<dbReference type="Pfam" id="PF00225">
    <property type="entry name" value="Kinesin"/>
    <property type="match status" value="1"/>
</dbReference>
<keyword evidence="7" id="KW-1185">Reference proteome</keyword>
<organism evidence="6 7">
    <name type="scientific">Pyrocoelia pectoralis</name>
    <dbReference type="NCBI Taxonomy" id="417401"/>
    <lineage>
        <taxon>Eukaryota</taxon>
        <taxon>Metazoa</taxon>
        <taxon>Ecdysozoa</taxon>
        <taxon>Arthropoda</taxon>
        <taxon>Hexapoda</taxon>
        <taxon>Insecta</taxon>
        <taxon>Pterygota</taxon>
        <taxon>Neoptera</taxon>
        <taxon>Endopterygota</taxon>
        <taxon>Coleoptera</taxon>
        <taxon>Polyphaga</taxon>
        <taxon>Elateriformia</taxon>
        <taxon>Elateroidea</taxon>
        <taxon>Lampyridae</taxon>
        <taxon>Lampyrinae</taxon>
        <taxon>Pyrocoelia</taxon>
    </lineage>
</organism>
<keyword evidence="2 3" id="KW-0067">ATP-binding</keyword>